<proteinExistence type="predicted"/>
<feature type="compositionally biased region" description="Low complexity" evidence="1">
    <location>
        <begin position="60"/>
        <end position="85"/>
    </location>
</feature>
<keyword evidence="2" id="KW-0472">Membrane</keyword>
<organism evidence="3 4">
    <name type="scientific">Cyclotella atomus</name>
    <dbReference type="NCBI Taxonomy" id="382360"/>
    <lineage>
        <taxon>Eukaryota</taxon>
        <taxon>Sar</taxon>
        <taxon>Stramenopiles</taxon>
        <taxon>Ochrophyta</taxon>
        <taxon>Bacillariophyta</taxon>
        <taxon>Coscinodiscophyceae</taxon>
        <taxon>Thalassiosirophycidae</taxon>
        <taxon>Stephanodiscales</taxon>
        <taxon>Stephanodiscaceae</taxon>
        <taxon>Cyclotella</taxon>
    </lineage>
</organism>
<keyword evidence="2" id="KW-1133">Transmembrane helix</keyword>
<evidence type="ECO:0000256" key="2">
    <source>
        <dbReference type="SAM" id="Phobius"/>
    </source>
</evidence>
<dbReference type="AlphaFoldDB" id="A0ABD3QIT3"/>
<accession>A0ABD3QIT3</accession>
<evidence type="ECO:0000256" key="1">
    <source>
        <dbReference type="SAM" id="MobiDB-lite"/>
    </source>
</evidence>
<comment type="caution">
    <text evidence="3">The sequence shown here is derived from an EMBL/GenBank/DDBJ whole genome shotgun (WGS) entry which is preliminary data.</text>
</comment>
<evidence type="ECO:0000313" key="3">
    <source>
        <dbReference type="EMBL" id="KAL3800089.1"/>
    </source>
</evidence>
<gene>
    <name evidence="3" type="ORF">ACHAWO_012808</name>
</gene>
<dbReference type="Proteomes" id="UP001530400">
    <property type="component" value="Unassembled WGS sequence"/>
</dbReference>
<dbReference type="EMBL" id="JALLPJ020000169">
    <property type="protein sequence ID" value="KAL3800089.1"/>
    <property type="molecule type" value="Genomic_DNA"/>
</dbReference>
<reference evidence="3 4" key="1">
    <citation type="submission" date="2024-10" db="EMBL/GenBank/DDBJ databases">
        <title>Updated reference genomes for cyclostephanoid diatoms.</title>
        <authorList>
            <person name="Roberts W.R."/>
            <person name="Alverson A.J."/>
        </authorList>
    </citation>
    <scope>NUCLEOTIDE SEQUENCE [LARGE SCALE GENOMIC DNA]</scope>
    <source>
        <strain evidence="3 4">AJA010-31</strain>
    </source>
</reference>
<keyword evidence="4" id="KW-1185">Reference proteome</keyword>
<feature type="region of interest" description="Disordered" evidence="1">
    <location>
        <begin position="49"/>
        <end position="86"/>
    </location>
</feature>
<feature type="compositionally biased region" description="Polar residues" evidence="1">
    <location>
        <begin position="49"/>
        <end position="58"/>
    </location>
</feature>
<protein>
    <submittedName>
        <fullName evidence="3">Uncharacterized protein</fullName>
    </submittedName>
</protein>
<name>A0ABD3QIT3_9STRA</name>
<feature type="transmembrane region" description="Helical" evidence="2">
    <location>
        <begin position="12"/>
        <end position="34"/>
    </location>
</feature>
<sequence>MTLPPDPAPSTSSSTLCITVLLFAAISFLVYKFILSAPLETQTQAIAPSSGTVVTPQRNAAASTSAAPRASRTINSSSGDNSSDDYFNYGTNRHPSHLIPPEKWDKSTTSLTKYLLNGIVPFRSTPANGYETRLQKELLSNDLIVTNRKNRARIFARLFSLTATDDGVKKPPPNRGANIVVTVYPSDASCDKLQKALMLLGTYYNLFVLVDGSDLGGKSMKEQREFVKTFREEMIHINTQQTKAESSHQLNDQILPLHRIVFLSTTAGRVAFVRQLNGVELVVDGEEKVTKELSRFGHRVLVYPKGGGGESSALGKFLIP</sequence>
<evidence type="ECO:0000313" key="4">
    <source>
        <dbReference type="Proteomes" id="UP001530400"/>
    </source>
</evidence>
<keyword evidence="2" id="KW-0812">Transmembrane</keyword>